<protein>
    <submittedName>
        <fullName evidence="3">Phosphodiester glycosidase family protein</fullName>
    </submittedName>
</protein>
<evidence type="ECO:0000313" key="3">
    <source>
        <dbReference type="EMBL" id="WEK34436.1"/>
    </source>
</evidence>
<sequence>MMKTILLGSILLILSAPFSFAQLRWQPADSSYGPLPKGIKLYRTSDSLNGRPFQAWYLEADLNNRQLDFTAQVGRGQRFTPSKYYEQEGKPLVVVNTTFFSFETNQNLNLVIRNGKLQAYNLPAVKSIRSDSFYYPTRGAIGIRKNRKPDVAWVFTDTAARWPLAFEANPIVAKGATPDPTIKDLHTLEYWKKWRMHTAVGGGPVLVKDQSVYITNREEQLFVDGLNDLHPRTAMGYTLSGKLIILVVQGRFPGVAEGASLQEEARILINLGCMEALNLDGGGSSCMLVNGRETIQPSDKTGQRPVPAVFIIREHPRRTRR</sequence>
<organism evidence="3 4">
    <name type="scientific">Candidatus Pseudobacter hemicellulosilyticus</name>
    <dbReference type="NCBI Taxonomy" id="3121375"/>
    <lineage>
        <taxon>Bacteria</taxon>
        <taxon>Pseudomonadati</taxon>
        <taxon>Bacteroidota</taxon>
        <taxon>Chitinophagia</taxon>
        <taxon>Chitinophagales</taxon>
        <taxon>Chitinophagaceae</taxon>
        <taxon>Pseudobacter</taxon>
    </lineage>
</organism>
<feature type="chain" id="PRO_5042583972" evidence="1">
    <location>
        <begin position="22"/>
        <end position="321"/>
    </location>
</feature>
<name>A0AAJ5WM22_9BACT</name>
<evidence type="ECO:0000313" key="4">
    <source>
        <dbReference type="Proteomes" id="UP001220610"/>
    </source>
</evidence>
<dbReference type="InterPro" id="IPR018711">
    <property type="entry name" value="NAGPA"/>
</dbReference>
<feature type="domain" description="Phosphodiester glycosidase" evidence="2">
    <location>
        <begin position="93"/>
        <end position="312"/>
    </location>
</feature>
<dbReference type="AlphaFoldDB" id="A0AAJ5WM22"/>
<gene>
    <name evidence="3" type="ORF">P0Y53_18270</name>
</gene>
<evidence type="ECO:0000256" key="1">
    <source>
        <dbReference type="SAM" id="SignalP"/>
    </source>
</evidence>
<dbReference type="Pfam" id="PF09992">
    <property type="entry name" value="NAGPA"/>
    <property type="match status" value="1"/>
</dbReference>
<feature type="signal peptide" evidence="1">
    <location>
        <begin position="1"/>
        <end position="21"/>
    </location>
</feature>
<keyword evidence="1" id="KW-0732">Signal</keyword>
<accession>A0AAJ5WM22</accession>
<dbReference type="Proteomes" id="UP001220610">
    <property type="component" value="Chromosome"/>
</dbReference>
<dbReference type="EMBL" id="CP119311">
    <property type="protein sequence ID" value="WEK34436.1"/>
    <property type="molecule type" value="Genomic_DNA"/>
</dbReference>
<dbReference type="PANTHER" id="PTHR40446:SF2">
    <property type="entry name" value="N-ACETYLGLUCOSAMINE-1-PHOSPHODIESTER ALPHA-N-ACETYLGLUCOSAMINIDASE"/>
    <property type="match status" value="1"/>
</dbReference>
<keyword evidence="3" id="KW-0378">Hydrolase</keyword>
<proteinExistence type="predicted"/>
<dbReference type="PANTHER" id="PTHR40446">
    <property type="entry name" value="N-ACETYLGLUCOSAMINE-1-PHOSPHODIESTER ALPHA-N-ACETYLGLUCOSAMINIDASE"/>
    <property type="match status" value="1"/>
</dbReference>
<reference evidence="3" key="1">
    <citation type="submission" date="2023-03" db="EMBL/GenBank/DDBJ databases">
        <title>Andean soil-derived lignocellulolytic bacterial consortium as a source of novel taxa and putative plastic-active enzymes.</title>
        <authorList>
            <person name="Diaz-Garcia L."/>
            <person name="Chuvochina M."/>
            <person name="Feuerriegel G."/>
            <person name="Bunk B."/>
            <person name="Sproer C."/>
            <person name="Streit W.R."/>
            <person name="Rodriguez L.M."/>
            <person name="Overmann J."/>
            <person name="Jimenez D.J."/>
        </authorList>
    </citation>
    <scope>NUCLEOTIDE SEQUENCE</scope>
    <source>
        <strain evidence="3">MAG 7</strain>
    </source>
</reference>
<dbReference type="GO" id="GO:0016798">
    <property type="term" value="F:hydrolase activity, acting on glycosyl bonds"/>
    <property type="evidence" value="ECO:0007669"/>
    <property type="project" value="UniProtKB-KW"/>
</dbReference>
<keyword evidence="3" id="KW-0326">Glycosidase</keyword>
<evidence type="ECO:0000259" key="2">
    <source>
        <dbReference type="Pfam" id="PF09992"/>
    </source>
</evidence>